<dbReference type="Proteomes" id="UP000219338">
    <property type="component" value="Unassembled WGS sequence"/>
</dbReference>
<reference evidence="5" key="1">
    <citation type="journal article" date="2017" name="Nat. Ecol. Evol.">
        <title>Genome expansion and lineage-specific genetic innovations in the forest pathogenic fungi Armillaria.</title>
        <authorList>
            <person name="Sipos G."/>
            <person name="Prasanna A.N."/>
            <person name="Walter M.C."/>
            <person name="O'Connor E."/>
            <person name="Balint B."/>
            <person name="Krizsan K."/>
            <person name="Kiss B."/>
            <person name="Hess J."/>
            <person name="Varga T."/>
            <person name="Slot J."/>
            <person name="Riley R."/>
            <person name="Boka B."/>
            <person name="Rigling D."/>
            <person name="Barry K."/>
            <person name="Lee J."/>
            <person name="Mihaltcheva S."/>
            <person name="LaButti K."/>
            <person name="Lipzen A."/>
            <person name="Waldron R."/>
            <person name="Moloney N.M."/>
            <person name="Sperisen C."/>
            <person name="Kredics L."/>
            <person name="Vagvoelgyi C."/>
            <person name="Patrignani A."/>
            <person name="Fitzpatrick D."/>
            <person name="Nagy I."/>
            <person name="Doyle S."/>
            <person name="Anderson J.B."/>
            <person name="Grigoriev I.V."/>
            <person name="Gueldener U."/>
            <person name="Muensterkoetter M."/>
            <person name="Nagy L.G."/>
        </authorList>
    </citation>
    <scope>NUCLEOTIDE SEQUENCE [LARGE SCALE GENOMIC DNA]</scope>
    <source>
        <strain evidence="5">C18/9</strain>
    </source>
</reference>
<gene>
    <name evidence="4" type="ORF">ARMOST_04137</name>
</gene>
<dbReference type="Gene3D" id="3.60.130.30">
    <property type="match status" value="1"/>
</dbReference>
<dbReference type="AlphaFoldDB" id="A0A284QWJ3"/>
<evidence type="ECO:0000256" key="1">
    <source>
        <dbReference type="ARBA" id="ARBA00005788"/>
    </source>
</evidence>
<protein>
    <recommendedName>
        <fullName evidence="3">Mug135-like C-terminal domain-containing protein</fullName>
    </recommendedName>
</protein>
<sequence>MVTTLNNSAPSITDALADIRQDLHKITVLTARTNNIHCLDGSNRPFELIPLPNRHYAYLHPDPMALPALLSASNLMSLSDNKLNSYLSRYGISLENQQATRDDRLLILCTYIGCGDYLRRMGQSSVTFSPCLRNISCFTVLGYATDHLKLVTHEDFTHLEIRGFQVAVMGCWCCVLTDFFLFRKTRSGAHFSPWDSTTLPVVSANSDFSFPALLHDCVDHEEALDPLDAYDMFNLDNPLTSPPTMPNITPPPSPAPQVSESLPSSSTGTAVPADTRTHQKRQSHANRRKQHAKHCGLSQPYDYQARTNSQFKHQGQAEAVVTSYTTNDAPAALSGYVGKNLETGWKRFVPLQELVGPRSRYGFDYKPWGGKEAIPITDKEGHVIAVLAGQPDDLGWDEVHQSATDLLDVCQDKMKQGTHRRGPAARILMTLINHIAFIRLAGFASGVFAAWAPSLFQYYTMHLKELFLSDNSLVLNFANSIFAACTFNFGPRTICFEHTDSRNLPFGWCAITALGRFNPKKGGHFVLWDLKLVIEFPPGSTILIPSAVLRHSNTAISCKETRYSFTQYTAGGLFQWVDQGFQMSQEYWGRLDGEERAAAIKAREERWEMGLALYSKLSVLKATKS</sequence>
<proteinExistence type="inferred from homology"/>
<name>A0A284QWJ3_ARMOS</name>
<dbReference type="STRING" id="47428.A0A284QWJ3"/>
<feature type="region of interest" description="Disordered" evidence="2">
    <location>
        <begin position="238"/>
        <end position="295"/>
    </location>
</feature>
<comment type="similarity">
    <text evidence="1">Belongs to the UPF0612 family.</text>
</comment>
<evidence type="ECO:0000313" key="4">
    <source>
        <dbReference type="EMBL" id="SJL00823.1"/>
    </source>
</evidence>
<dbReference type="Pfam" id="PF08593">
    <property type="entry name" value="Mug135_C"/>
    <property type="match status" value="1"/>
</dbReference>
<feature type="compositionally biased region" description="Pro residues" evidence="2">
    <location>
        <begin position="240"/>
        <end position="255"/>
    </location>
</feature>
<accession>A0A284QWJ3</accession>
<dbReference type="InterPro" id="IPR013902">
    <property type="entry name" value="Mug135-like_C"/>
</dbReference>
<dbReference type="EMBL" id="FUEG01000002">
    <property type="protein sequence ID" value="SJL00823.1"/>
    <property type="molecule type" value="Genomic_DNA"/>
</dbReference>
<keyword evidence="5" id="KW-1185">Reference proteome</keyword>
<evidence type="ECO:0000256" key="2">
    <source>
        <dbReference type="SAM" id="MobiDB-lite"/>
    </source>
</evidence>
<feature type="domain" description="Mug135-like C-terminal" evidence="3">
    <location>
        <begin position="34"/>
        <end position="114"/>
    </location>
</feature>
<evidence type="ECO:0000313" key="5">
    <source>
        <dbReference type="Proteomes" id="UP000219338"/>
    </source>
</evidence>
<dbReference type="OrthoDB" id="3202607at2759"/>
<evidence type="ECO:0000259" key="3">
    <source>
        <dbReference type="Pfam" id="PF08593"/>
    </source>
</evidence>
<organism evidence="4 5">
    <name type="scientific">Armillaria ostoyae</name>
    <name type="common">Armillaria root rot fungus</name>
    <dbReference type="NCBI Taxonomy" id="47428"/>
    <lineage>
        <taxon>Eukaryota</taxon>
        <taxon>Fungi</taxon>
        <taxon>Dikarya</taxon>
        <taxon>Basidiomycota</taxon>
        <taxon>Agaricomycotina</taxon>
        <taxon>Agaricomycetes</taxon>
        <taxon>Agaricomycetidae</taxon>
        <taxon>Agaricales</taxon>
        <taxon>Marasmiineae</taxon>
        <taxon>Physalacriaceae</taxon>
        <taxon>Armillaria</taxon>
    </lineage>
</organism>
<feature type="compositionally biased region" description="Polar residues" evidence="2">
    <location>
        <begin position="258"/>
        <end position="269"/>
    </location>
</feature>
<feature type="compositionally biased region" description="Basic residues" evidence="2">
    <location>
        <begin position="278"/>
        <end position="294"/>
    </location>
</feature>